<feature type="transmembrane region" description="Helical" evidence="6">
    <location>
        <begin position="111"/>
        <end position="130"/>
    </location>
</feature>
<dbReference type="InterPro" id="IPR004633">
    <property type="entry name" value="NaPi_cotrn-rel/YqeW-like"/>
</dbReference>
<evidence type="ECO:0000313" key="8">
    <source>
        <dbReference type="Proteomes" id="UP001206312"/>
    </source>
</evidence>
<keyword evidence="2" id="KW-1003">Cell membrane</keyword>
<protein>
    <submittedName>
        <fullName evidence="7">Na/Pi cotransporter family protein</fullName>
    </submittedName>
</protein>
<dbReference type="PANTHER" id="PTHR10010">
    <property type="entry name" value="SOLUTE CARRIER FAMILY 34 SODIUM PHOSPHATE , MEMBER 2-RELATED"/>
    <property type="match status" value="1"/>
</dbReference>
<proteinExistence type="predicted"/>
<name>A0ABT1AXQ7_9FLAO</name>
<accession>A0ABT1AXQ7</accession>
<keyword evidence="8" id="KW-1185">Reference proteome</keyword>
<evidence type="ECO:0000313" key="7">
    <source>
        <dbReference type="EMBL" id="MCO5724370.1"/>
    </source>
</evidence>
<evidence type="ECO:0000256" key="6">
    <source>
        <dbReference type="SAM" id="Phobius"/>
    </source>
</evidence>
<dbReference type="PANTHER" id="PTHR10010:SF46">
    <property type="entry name" value="SODIUM-DEPENDENT PHOSPHATE TRANSPORT PROTEIN 2B"/>
    <property type="match status" value="1"/>
</dbReference>
<feature type="transmembrane region" description="Helical" evidence="6">
    <location>
        <begin position="137"/>
        <end position="155"/>
    </location>
</feature>
<reference evidence="7 8" key="1">
    <citation type="submission" date="2022-06" db="EMBL/GenBank/DDBJ databases">
        <authorList>
            <person name="Xuan X."/>
        </authorList>
    </citation>
    <scope>NUCLEOTIDE SEQUENCE [LARGE SCALE GENOMIC DNA]</scope>
    <source>
        <strain evidence="7 8">2V75</strain>
    </source>
</reference>
<dbReference type="RefSeq" id="WP_252740747.1">
    <property type="nucleotide sequence ID" value="NZ_JAMXIB010000003.1"/>
</dbReference>
<feature type="transmembrane region" description="Helical" evidence="6">
    <location>
        <begin position="80"/>
        <end position="105"/>
    </location>
</feature>
<dbReference type="Proteomes" id="UP001206312">
    <property type="component" value="Unassembled WGS sequence"/>
</dbReference>
<keyword evidence="3 6" id="KW-0812">Transmembrane</keyword>
<dbReference type="Pfam" id="PF02690">
    <property type="entry name" value="Na_Pi_cotrans"/>
    <property type="match status" value="2"/>
</dbReference>
<dbReference type="InterPro" id="IPR003841">
    <property type="entry name" value="Na/Pi_transpt"/>
</dbReference>
<feature type="transmembrane region" description="Helical" evidence="6">
    <location>
        <begin position="293"/>
        <end position="318"/>
    </location>
</feature>
<evidence type="ECO:0000256" key="3">
    <source>
        <dbReference type="ARBA" id="ARBA00022692"/>
    </source>
</evidence>
<gene>
    <name evidence="7" type="ORF">NG653_05855</name>
</gene>
<dbReference type="NCBIfam" id="TIGR00704">
    <property type="entry name" value="NaPi_cotrn_rel"/>
    <property type="match status" value="1"/>
</dbReference>
<dbReference type="EMBL" id="JAMXIB010000003">
    <property type="protein sequence ID" value="MCO5724370.1"/>
    <property type="molecule type" value="Genomic_DNA"/>
</dbReference>
<evidence type="ECO:0000256" key="5">
    <source>
        <dbReference type="ARBA" id="ARBA00023136"/>
    </source>
</evidence>
<evidence type="ECO:0000256" key="1">
    <source>
        <dbReference type="ARBA" id="ARBA00004651"/>
    </source>
</evidence>
<keyword evidence="4 6" id="KW-1133">Transmembrane helix</keyword>
<evidence type="ECO:0000256" key="4">
    <source>
        <dbReference type="ARBA" id="ARBA00022989"/>
    </source>
</evidence>
<evidence type="ECO:0000256" key="2">
    <source>
        <dbReference type="ARBA" id="ARBA00022475"/>
    </source>
</evidence>
<comment type="subcellular location">
    <subcellularLocation>
        <location evidence="1">Cell membrane</location>
        <topology evidence="1">Multi-pass membrane protein</topology>
    </subcellularLocation>
</comment>
<dbReference type="NCBIfam" id="NF037997">
    <property type="entry name" value="Na_Pi_symport"/>
    <property type="match status" value="1"/>
</dbReference>
<feature type="transmembrane region" description="Helical" evidence="6">
    <location>
        <begin position="52"/>
        <end position="73"/>
    </location>
</feature>
<sequence length="595" mass="65226">MEYGIGDILQLIGALGLFLFGMKVMSDALMELAGDRMRAILATMTSSRPRGILTGFLITSVIQSSSATTLMVVSFSNASLLTLTGAISVIMGANIGTTVTAWLIAMLGFKVSMSAVALPVVGLGAILMFLKKKSWKQWGGFIIGFGLLFLGIEFLKEALPDIEQNPQALAFLTEYTSHGFASVLLFLLAGTLLTVLMQSSSATMAVTLLMTAKGWIPFEMAAAMVLGENIGTTITANLAAFVGNFRARRTAMAHLIFNLFGVVWMLAAFYPFLQGIAWLEGKLGSPSPYAVAAAAPVGISLFHTAFNLANTLIMVWFVRPMARLVSWIFPEKAVPERPIEEPKYLREEALKYPETALAALEQESRHLFEHAVVEIVAHALNMHRKDIFSPLEVKKVVRGSREDLGADVRELYLSKVKRIYSEIIAYAVHAQSDLPLSEAQHGRVSELKLANRKMVEVIKESNELHRNVTYYLKNPHPEMLRQYDRIRKKMVKVLRAIAGYPSKGEEASYANTLETLSREATGDIEVGNREIDQLIRSNEITPEMASSLVNDHDHLGDMVQNLILIARVLYVNGSLAGAPGRPEPLSGSGAARENP</sequence>
<organism evidence="7 8">
    <name type="scientific">Robiginitalea marina</name>
    <dbReference type="NCBI Taxonomy" id="2954105"/>
    <lineage>
        <taxon>Bacteria</taxon>
        <taxon>Pseudomonadati</taxon>
        <taxon>Bacteroidota</taxon>
        <taxon>Flavobacteriia</taxon>
        <taxon>Flavobacteriales</taxon>
        <taxon>Flavobacteriaceae</taxon>
        <taxon>Robiginitalea</taxon>
    </lineage>
</organism>
<keyword evidence="5 6" id="KW-0472">Membrane</keyword>
<comment type="caution">
    <text evidence="7">The sequence shown here is derived from an EMBL/GenBank/DDBJ whole genome shotgun (WGS) entry which is preliminary data.</text>
</comment>
<feature type="transmembrane region" description="Helical" evidence="6">
    <location>
        <begin position="255"/>
        <end position="273"/>
    </location>
</feature>
<feature type="transmembrane region" description="Helical" evidence="6">
    <location>
        <begin position="175"/>
        <end position="196"/>
    </location>
</feature>